<dbReference type="AlphaFoldDB" id="F6AB49"/>
<gene>
    <name evidence="2" type="ordered locus">Psefu_4455</name>
</gene>
<name>F6AB49_PSEF1</name>
<organism evidence="2 3">
    <name type="scientific">Pseudomonas fulva (strain 12-X)</name>
    <dbReference type="NCBI Taxonomy" id="743720"/>
    <lineage>
        <taxon>Bacteria</taxon>
        <taxon>Pseudomonadati</taxon>
        <taxon>Pseudomonadota</taxon>
        <taxon>Gammaproteobacteria</taxon>
        <taxon>Pseudomonadales</taxon>
        <taxon>Pseudomonadaceae</taxon>
        <taxon>Pseudomonas</taxon>
    </lineage>
</organism>
<reference evidence="2 3" key="1">
    <citation type="submission" date="2011-04" db="EMBL/GenBank/DDBJ databases">
        <title>Complete sequence of Pseudomonas fulva 12-X.</title>
        <authorList>
            <consortium name="US DOE Joint Genome Institute"/>
            <person name="Lucas S."/>
            <person name="Han J."/>
            <person name="Lapidus A."/>
            <person name="Cheng J.-F."/>
            <person name="Goodwin L."/>
            <person name="Pitluck S."/>
            <person name="Peters L."/>
            <person name="Mikhailova N."/>
            <person name="Pagani I."/>
            <person name="Davenport K."/>
            <person name="Han C."/>
            <person name="Tapia R."/>
            <person name="Land M."/>
            <person name="Hauser L."/>
            <person name="Kyrpides N."/>
            <person name="Ivanova N."/>
            <person name="Pagani I."/>
            <person name="Lcollab F.I."/>
            <person name="Woyke T."/>
        </authorList>
    </citation>
    <scope>NUCLEOTIDE SEQUENCE [LARGE SCALE GENOMIC DNA]</scope>
    <source>
        <strain evidence="3">12-X</strain>
    </source>
</reference>
<dbReference type="InterPro" id="IPR007047">
    <property type="entry name" value="Flp_Fap"/>
</dbReference>
<feature type="transmembrane region" description="Helical" evidence="1">
    <location>
        <begin position="21"/>
        <end position="41"/>
    </location>
</feature>
<dbReference type="KEGG" id="pfv:Psefu_4455"/>
<dbReference type="RefSeq" id="WP_013793529.1">
    <property type="nucleotide sequence ID" value="NC_015556.1"/>
</dbReference>
<proteinExistence type="predicted"/>
<protein>
    <submittedName>
        <fullName evidence="2">Flp/Fap pilin component</fullName>
    </submittedName>
</protein>
<accession>F6AB49</accession>
<dbReference type="STRING" id="743720.Psefu_4455"/>
<evidence type="ECO:0000313" key="3">
    <source>
        <dbReference type="Proteomes" id="UP000000686"/>
    </source>
</evidence>
<evidence type="ECO:0000256" key="1">
    <source>
        <dbReference type="SAM" id="Phobius"/>
    </source>
</evidence>
<dbReference type="OrthoDB" id="7025002at2"/>
<keyword evidence="3" id="KW-1185">Reference proteome</keyword>
<dbReference type="EMBL" id="CP002727">
    <property type="protein sequence ID" value="AEF24407.1"/>
    <property type="molecule type" value="Genomic_DNA"/>
</dbReference>
<evidence type="ECO:0000313" key="2">
    <source>
        <dbReference type="EMBL" id="AEF24407.1"/>
    </source>
</evidence>
<keyword evidence="1" id="KW-1133">Transmembrane helix</keyword>
<keyword evidence="1" id="KW-0472">Membrane</keyword>
<keyword evidence="1" id="KW-0812">Transmembrane</keyword>
<dbReference type="Proteomes" id="UP000000686">
    <property type="component" value="Chromosome"/>
</dbReference>
<dbReference type="Pfam" id="PF04964">
    <property type="entry name" value="Flp_Fap"/>
    <property type="match status" value="1"/>
</dbReference>
<dbReference type="HOGENOM" id="CLU_171854_6_2_6"/>
<dbReference type="eggNOG" id="COG3847">
    <property type="taxonomic scope" value="Bacteria"/>
</dbReference>
<sequence length="76" mass="7735">MFTLIILREKIRAFFKNEEGASAIEYSIIAALIAVVMVGSATTVGTDVKSVFTSVSTALKGTTTTGSGSGSGTGTN</sequence>